<dbReference type="AlphaFoldDB" id="A0A834LFT8"/>
<dbReference type="Gene3D" id="2.30.30.490">
    <property type="match status" value="1"/>
</dbReference>
<dbReference type="InterPro" id="IPR050390">
    <property type="entry name" value="C5-Methyltransferase"/>
</dbReference>
<dbReference type="InterPro" id="IPR043151">
    <property type="entry name" value="BAH_sf"/>
</dbReference>
<dbReference type="OrthoDB" id="1737880at2759"/>
<dbReference type="Proteomes" id="UP000626092">
    <property type="component" value="Unassembled WGS sequence"/>
</dbReference>
<reference evidence="2" key="1">
    <citation type="submission" date="2019-11" db="EMBL/GenBank/DDBJ databases">
        <authorList>
            <person name="Liu Y."/>
            <person name="Hou J."/>
            <person name="Li T.-Q."/>
            <person name="Guan C.-H."/>
            <person name="Wu X."/>
            <person name="Wu H.-Z."/>
            <person name="Ling F."/>
            <person name="Zhang R."/>
            <person name="Shi X.-G."/>
            <person name="Ren J.-P."/>
            <person name="Chen E.-F."/>
            <person name="Sun J.-M."/>
        </authorList>
    </citation>
    <scope>NUCLEOTIDE SEQUENCE</scope>
    <source>
        <strain evidence="2">Adult_tree_wgs_1</strain>
        <tissue evidence="2">Leaves</tissue>
    </source>
</reference>
<dbReference type="GO" id="GO:0003886">
    <property type="term" value="F:DNA (cytosine-5-)-methyltransferase activity"/>
    <property type="evidence" value="ECO:0007669"/>
    <property type="project" value="TreeGrafter"/>
</dbReference>
<dbReference type="EMBL" id="WJXA01000009">
    <property type="protein sequence ID" value="KAF7133293.1"/>
    <property type="molecule type" value="Genomic_DNA"/>
</dbReference>
<sequence>MGKTKRVKKSFPPNPSSPKKAKLPPPPQEPDDSADSSVNQVLQAKSHHTQAVVEGCIFNLYDYAHGKAEEARPDYIAKIVELFETINGELYFSAYFSLLVYDVGCLHEYGKYIQVGNDVAFLVSVAFGQMLAKANQGVPSKEPITEIAVKFPSCLELLSTKRF</sequence>
<accession>A0A834LFT8</accession>
<dbReference type="GO" id="GO:0044027">
    <property type="term" value="P:negative regulation of gene expression via chromosomal CpG island methylation"/>
    <property type="evidence" value="ECO:0007669"/>
    <property type="project" value="TreeGrafter"/>
</dbReference>
<dbReference type="GO" id="GO:0003677">
    <property type="term" value="F:DNA binding"/>
    <property type="evidence" value="ECO:0007669"/>
    <property type="project" value="TreeGrafter"/>
</dbReference>
<comment type="caution">
    <text evidence="2">The sequence shown here is derived from an EMBL/GenBank/DDBJ whole genome shotgun (WGS) entry which is preliminary data.</text>
</comment>
<dbReference type="PANTHER" id="PTHR10629">
    <property type="entry name" value="CYTOSINE-SPECIFIC METHYLTRANSFERASE"/>
    <property type="match status" value="1"/>
</dbReference>
<feature type="region of interest" description="Disordered" evidence="1">
    <location>
        <begin position="1"/>
        <end position="38"/>
    </location>
</feature>
<evidence type="ECO:0000313" key="2">
    <source>
        <dbReference type="EMBL" id="KAF7133293.1"/>
    </source>
</evidence>
<protein>
    <submittedName>
        <fullName evidence="2">Uncharacterized protein</fullName>
    </submittedName>
</protein>
<proteinExistence type="predicted"/>
<organism evidence="2 3">
    <name type="scientific">Rhododendron simsii</name>
    <name type="common">Sims's rhododendron</name>
    <dbReference type="NCBI Taxonomy" id="118357"/>
    <lineage>
        <taxon>Eukaryota</taxon>
        <taxon>Viridiplantae</taxon>
        <taxon>Streptophyta</taxon>
        <taxon>Embryophyta</taxon>
        <taxon>Tracheophyta</taxon>
        <taxon>Spermatophyta</taxon>
        <taxon>Magnoliopsida</taxon>
        <taxon>eudicotyledons</taxon>
        <taxon>Gunneridae</taxon>
        <taxon>Pentapetalae</taxon>
        <taxon>asterids</taxon>
        <taxon>Ericales</taxon>
        <taxon>Ericaceae</taxon>
        <taxon>Ericoideae</taxon>
        <taxon>Rhodoreae</taxon>
        <taxon>Rhododendron</taxon>
    </lineage>
</organism>
<dbReference type="PANTHER" id="PTHR10629:SF42">
    <property type="entry name" value="DNA (CYTOSINE-5)-METHYLTRANSFERASE CMT1-RELATED"/>
    <property type="match status" value="1"/>
</dbReference>
<dbReference type="GO" id="GO:0005634">
    <property type="term" value="C:nucleus"/>
    <property type="evidence" value="ECO:0007669"/>
    <property type="project" value="TreeGrafter"/>
</dbReference>
<keyword evidence="3" id="KW-1185">Reference proteome</keyword>
<name>A0A834LFT8_RHOSS</name>
<evidence type="ECO:0000256" key="1">
    <source>
        <dbReference type="SAM" id="MobiDB-lite"/>
    </source>
</evidence>
<evidence type="ECO:0000313" key="3">
    <source>
        <dbReference type="Proteomes" id="UP000626092"/>
    </source>
</evidence>
<gene>
    <name evidence="2" type="ORF">RHSIM_Rhsim09G0202000</name>
</gene>